<sequence length="88" mass="9754">MACVFSPLPVVEGSGCVVLLPGRYRCTLRVWEESERDSRLLLAAKEVIGARVVEASVHVVLQVGMTDLYRPGTGRERLHLGVSYLCPW</sequence>
<protein>
    <submittedName>
        <fullName evidence="1">Uncharacterized protein</fullName>
    </submittedName>
</protein>
<dbReference type="KEGG" id="bcom:BAUCODRAFT_33958"/>
<dbReference type="GeneID" id="19112284"/>
<dbReference type="EMBL" id="KB445555">
    <property type="protein sequence ID" value="EMC96594.1"/>
    <property type="molecule type" value="Genomic_DNA"/>
</dbReference>
<dbReference type="HOGENOM" id="CLU_2468702_0_0_1"/>
<evidence type="ECO:0000313" key="1">
    <source>
        <dbReference type="EMBL" id="EMC96594.1"/>
    </source>
</evidence>
<organism evidence="1 2">
    <name type="scientific">Baudoinia panamericana (strain UAMH 10762)</name>
    <name type="common">Angels' share fungus</name>
    <name type="synonym">Baudoinia compniacensis (strain UAMH 10762)</name>
    <dbReference type="NCBI Taxonomy" id="717646"/>
    <lineage>
        <taxon>Eukaryota</taxon>
        <taxon>Fungi</taxon>
        <taxon>Dikarya</taxon>
        <taxon>Ascomycota</taxon>
        <taxon>Pezizomycotina</taxon>
        <taxon>Dothideomycetes</taxon>
        <taxon>Dothideomycetidae</taxon>
        <taxon>Mycosphaerellales</taxon>
        <taxon>Teratosphaeriaceae</taxon>
        <taxon>Baudoinia</taxon>
    </lineage>
</organism>
<reference evidence="1 2" key="1">
    <citation type="journal article" date="2012" name="PLoS Pathog.">
        <title>Diverse lifestyles and strategies of plant pathogenesis encoded in the genomes of eighteen Dothideomycetes fungi.</title>
        <authorList>
            <person name="Ohm R.A."/>
            <person name="Feau N."/>
            <person name="Henrissat B."/>
            <person name="Schoch C.L."/>
            <person name="Horwitz B.A."/>
            <person name="Barry K.W."/>
            <person name="Condon B.J."/>
            <person name="Copeland A.C."/>
            <person name="Dhillon B."/>
            <person name="Glaser F."/>
            <person name="Hesse C.N."/>
            <person name="Kosti I."/>
            <person name="LaButti K."/>
            <person name="Lindquist E.A."/>
            <person name="Lucas S."/>
            <person name="Salamov A.A."/>
            <person name="Bradshaw R.E."/>
            <person name="Ciuffetti L."/>
            <person name="Hamelin R.C."/>
            <person name="Kema G.H.J."/>
            <person name="Lawrence C."/>
            <person name="Scott J.A."/>
            <person name="Spatafora J.W."/>
            <person name="Turgeon B.G."/>
            <person name="de Wit P.J.G.M."/>
            <person name="Zhong S."/>
            <person name="Goodwin S.B."/>
            <person name="Grigoriev I.V."/>
        </authorList>
    </citation>
    <scope>NUCLEOTIDE SEQUENCE [LARGE SCALE GENOMIC DNA]</scope>
    <source>
        <strain evidence="1 2">UAMH 10762</strain>
    </source>
</reference>
<dbReference type="Proteomes" id="UP000011761">
    <property type="component" value="Unassembled WGS sequence"/>
</dbReference>
<keyword evidence="2" id="KW-1185">Reference proteome</keyword>
<dbReference type="AlphaFoldDB" id="M2NBR7"/>
<name>M2NBR7_BAUPA</name>
<evidence type="ECO:0000313" key="2">
    <source>
        <dbReference type="Proteomes" id="UP000011761"/>
    </source>
</evidence>
<gene>
    <name evidence="1" type="ORF">BAUCODRAFT_33958</name>
</gene>
<accession>M2NBR7</accession>
<proteinExistence type="predicted"/>
<dbReference type="RefSeq" id="XP_007676119.1">
    <property type="nucleotide sequence ID" value="XM_007677929.1"/>
</dbReference>